<gene>
    <name evidence="1" type="ORF">I8J29_32150</name>
</gene>
<accession>A0ABS3WKI0</accession>
<dbReference type="EMBL" id="JAGGDJ010000078">
    <property type="protein sequence ID" value="MBO7748834.1"/>
    <property type="molecule type" value="Genomic_DNA"/>
</dbReference>
<organism evidence="1 2">
    <name type="scientific">Paenibacillus artemisiicola</name>
    <dbReference type="NCBI Taxonomy" id="1172618"/>
    <lineage>
        <taxon>Bacteria</taxon>
        <taxon>Bacillati</taxon>
        <taxon>Bacillota</taxon>
        <taxon>Bacilli</taxon>
        <taxon>Bacillales</taxon>
        <taxon>Paenibacillaceae</taxon>
        <taxon>Paenibacillus</taxon>
    </lineage>
</organism>
<proteinExistence type="predicted"/>
<dbReference type="NCBIfam" id="NF006159">
    <property type="entry name" value="PRK08303.1"/>
    <property type="match status" value="1"/>
</dbReference>
<dbReference type="InterPro" id="IPR002347">
    <property type="entry name" value="SDR_fam"/>
</dbReference>
<dbReference type="PRINTS" id="PR00081">
    <property type="entry name" value="GDHRDH"/>
</dbReference>
<dbReference type="InterPro" id="IPR036291">
    <property type="entry name" value="NAD(P)-bd_dom_sf"/>
</dbReference>
<dbReference type="PANTHER" id="PTHR44147:SF2">
    <property type="entry name" value="DEHYDROGENASE_REDUCTASE SDR FAMILY MEMBER 1"/>
    <property type="match status" value="1"/>
</dbReference>
<dbReference type="PANTHER" id="PTHR44147">
    <property type="entry name" value="DEHYDROGENASE/REDUCTASE SDR FAMILY MEMBER 1"/>
    <property type="match status" value="1"/>
</dbReference>
<dbReference type="Pfam" id="PF00106">
    <property type="entry name" value="adh_short"/>
    <property type="match status" value="1"/>
</dbReference>
<sequence>MFEGYTDDVGLIPGYRQDDYRNLATCGGGIVLTNAKPLDGQIAVVAGATRGAGRAIAAMLGAAGATVYATGRSVRGNPSDIGRPETIEETAALVTEQGGRGIAARVDHTVPEEVQALFARVAEEQDGRLDILINDVWGGESLTEWGTPFWEGSLDKALLMQRRAVHSHLITSYYGAPLMVRRGSGLIVEITDGFDYRYRGNLPYSLAKTSVIHLAEAQAAELRPHGVAAVVVTPGFLRSEEMLDHFGVTEANWRDAGAQEAHFLQSETPFFVGRGIAALAADPDLMAKTGRIFTSWGLSDDYGIEDVDGRRPHWGRYAEEQGFYK</sequence>
<reference evidence="1 2" key="1">
    <citation type="submission" date="2021-03" db="EMBL/GenBank/DDBJ databases">
        <title>Paenibacillus artemisicola MWE-103 whole genome sequence.</title>
        <authorList>
            <person name="Ham Y.J."/>
        </authorList>
    </citation>
    <scope>NUCLEOTIDE SEQUENCE [LARGE SCALE GENOMIC DNA]</scope>
    <source>
        <strain evidence="1 2">MWE-103</strain>
    </source>
</reference>
<evidence type="ECO:0000313" key="2">
    <source>
        <dbReference type="Proteomes" id="UP000670947"/>
    </source>
</evidence>
<evidence type="ECO:0000313" key="1">
    <source>
        <dbReference type="EMBL" id="MBO7748834.1"/>
    </source>
</evidence>
<dbReference type="SUPFAM" id="SSF51735">
    <property type="entry name" value="NAD(P)-binding Rossmann-fold domains"/>
    <property type="match status" value="1"/>
</dbReference>
<dbReference type="Gene3D" id="3.40.50.720">
    <property type="entry name" value="NAD(P)-binding Rossmann-like Domain"/>
    <property type="match status" value="1"/>
</dbReference>
<comment type="caution">
    <text evidence="1">The sequence shown here is derived from an EMBL/GenBank/DDBJ whole genome shotgun (WGS) entry which is preliminary data.</text>
</comment>
<protein>
    <submittedName>
        <fullName evidence="1">SDR family NAD(P)-dependent oxidoreductase</fullName>
    </submittedName>
</protein>
<keyword evidence="2" id="KW-1185">Reference proteome</keyword>
<dbReference type="Proteomes" id="UP000670947">
    <property type="component" value="Unassembled WGS sequence"/>
</dbReference>
<name>A0ABS3WKI0_9BACL</name>